<protein>
    <submittedName>
        <fullName evidence="3">TrbI/VirB10 family protein</fullName>
    </submittedName>
</protein>
<reference evidence="3" key="1">
    <citation type="submission" date="2021-05" db="EMBL/GenBank/DDBJ databases">
        <authorList>
            <person name="Pietrasiak N."/>
            <person name="Ward R."/>
            <person name="Stajich J.E."/>
            <person name="Kurbessoian T."/>
        </authorList>
    </citation>
    <scope>NUCLEOTIDE SEQUENCE</scope>
    <source>
        <strain evidence="3">JT2-VF2</strain>
    </source>
</reference>
<keyword evidence="2" id="KW-0472">Membrane</keyword>
<feature type="region of interest" description="Disordered" evidence="1">
    <location>
        <begin position="169"/>
        <end position="194"/>
    </location>
</feature>
<feature type="compositionally biased region" description="Polar residues" evidence="1">
    <location>
        <begin position="294"/>
        <end position="319"/>
    </location>
</feature>
<evidence type="ECO:0000256" key="1">
    <source>
        <dbReference type="SAM" id="MobiDB-lite"/>
    </source>
</evidence>
<name>A0A951Q546_9NOST</name>
<dbReference type="EMBL" id="JAHHHN010000039">
    <property type="protein sequence ID" value="MBW4565507.1"/>
    <property type="molecule type" value="Genomic_DNA"/>
</dbReference>
<feature type="transmembrane region" description="Helical" evidence="2">
    <location>
        <begin position="80"/>
        <end position="102"/>
    </location>
</feature>
<dbReference type="Proteomes" id="UP000715781">
    <property type="component" value="Unassembled WGS sequence"/>
</dbReference>
<feature type="region of interest" description="Disordered" evidence="1">
    <location>
        <begin position="1"/>
        <end position="20"/>
    </location>
</feature>
<dbReference type="Pfam" id="PF03743">
    <property type="entry name" value="TrbI"/>
    <property type="match status" value="1"/>
</dbReference>
<comment type="caution">
    <text evidence="3">The sequence shown here is derived from an EMBL/GenBank/DDBJ whole genome shotgun (WGS) entry which is preliminary data.</text>
</comment>
<evidence type="ECO:0000256" key="2">
    <source>
        <dbReference type="SAM" id="Phobius"/>
    </source>
</evidence>
<dbReference type="AlphaFoldDB" id="A0A951Q546"/>
<accession>A0A951Q546</accession>
<evidence type="ECO:0000313" key="3">
    <source>
        <dbReference type="EMBL" id="MBW4565507.1"/>
    </source>
</evidence>
<feature type="compositionally biased region" description="Low complexity" evidence="1">
    <location>
        <begin position="282"/>
        <end position="293"/>
    </location>
</feature>
<feature type="compositionally biased region" description="Polar residues" evidence="1">
    <location>
        <begin position="175"/>
        <end position="194"/>
    </location>
</feature>
<dbReference type="InterPro" id="IPR005498">
    <property type="entry name" value="T4SS_VirB10/TraB/TrbI"/>
</dbReference>
<sequence>MAQNSIFSGTPPQNLANHQSDNYPLEVNYKDWELRMAKLVGLEEESLSADAEVLEESANLQPLSSQPIEEKTKQSFSSNAFGKLGLVGTATLVIVLFTGGFLSQLMSSNDQKPKNNNVVSLEIQSPTKQQSRESDLEEKVETLKTKLALSEQAVAVKLAQQQIRSGKLMSPSELAAQQNSQLDASRSKRTVVQKTPTPMSTVYVPRTVTVERIVRYPYPQQSFAQSSPPPQPIIVQLQTQPLVDVTPRPTSNPLQDLARLAKLGSYGQVSVTEQPNINVTSQQETNNGQGEQQITNPNPEQLPKQQTSRANQVAQQSPKSLAVGSHAKAVLATAVFGETSKSANGNNTNVFVVRLQEPLKSVDGAIAVPANTELLTQMSSVSDQGLVQLDVIKVILQAQGKLTQRDIPRNTLMIRAPQGKPLTANQFPDRGSSIASMDLGLFVLGGLGKAAELINRTESQVVTTSGSSTIVSNTNPQRNILAGVFEGGMNTVVPQIAQRNQQAISQITQRTNVWFLPAGTAVDIYVNQSMQF</sequence>
<proteinExistence type="predicted"/>
<evidence type="ECO:0000313" key="4">
    <source>
        <dbReference type="Proteomes" id="UP000715781"/>
    </source>
</evidence>
<reference evidence="3" key="2">
    <citation type="journal article" date="2022" name="Microbiol. Resour. Announc.">
        <title>Metagenome Sequencing to Explore Phylogenomics of Terrestrial Cyanobacteria.</title>
        <authorList>
            <person name="Ward R.D."/>
            <person name="Stajich J.E."/>
            <person name="Johansen J.R."/>
            <person name="Huntemann M."/>
            <person name="Clum A."/>
            <person name="Foster B."/>
            <person name="Foster B."/>
            <person name="Roux S."/>
            <person name="Palaniappan K."/>
            <person name="Varghese N."/>
            <person name="Mukherjee S."/>
            <person name="Reddy T.B.K."/>
            <person name="Daum C."/>
            <person name="Copeland A."/>
            <person name="Chen I.A."/>
            <person name="Ivanova N.N."/>
            <person name="Kyrpides N.C."/>
            <person name="Shapiro N."/>
            <person name="Eloe-Fadrosh E.A."/>
            <person name="Pietrasiak N."/>
        </authorList>
    </citation>
    <scope>NUCLEOTIDE SEQUENCE</scope>
    <source>
        <strain evidence="3">JT2-VF2</strain>
    </source>
</reference>
<keyword evidence="2" id="KW-0812">Transmembrane</keyword>
<organism evidence="3 4">
    <name type="scientific">Mojavia pulchra JT2-VF2</name>
    <dbReference type="NCBI Taxonomy" id="287848"/>
    <lineage>
        <taxon>Bacteria</taxon>
        <taxon>Bacillati</taxon>
        <taxon>Cyanobacteriota</taxon>
        <taxon>Cyanophyceae</taxon>
        <taxon>Nostocales</taxon>
        <taxon>Nostocaceae</taxon>
    </lineage>
</organism>
<keyword evidence="2" id="KW-1133">Transmembrane helix</keyword>
<gene>
    <name evidence="3" type="ORF">KME32_31380</name>
</gene>
<feature type="region of interest" description="Disordered" evidence="1">
    <location>
        <begin position="281"/>
        <end position="321"/>
    </location>
</feature>